<comment type="caution">
    <text evidence="5">The sequence shown here is derived from an EMBL/GenBank/DDBJ whole genome shotgun (WGS) entry which is preliminary data.</text>
</comment>
<dbReference type="EMBL" id="WAGD01000007">
    <property type="protein sequence ID" value="KAB0885713.1"/>
    <property type="molecule type" value="Genomic_DNA"/>
</dbReference>
<accession>A0A2T7ATK4</accession>
<evidence type="ECO:0000256" key="2">
    <source>
        <dbReference type="ARBA" id="ARBA00023315"/>
    </source>
</evidence>
<keyword evidence="7" id="KW-1185">Reference proteome</keyword>
<dbReference type="Pfam" id="PF00583">
    <property type="entry name" value="Acetyltransf_1"/>
    <property type="match status" value="1"/>
</dbReference>
<dbReference type="PANTHER" id="PTHR43877:SF2">
    <property type="entry name" value="AMINOALKYLPHOSPHONATE N-ACETYLTRANSFERASE-RELATED"/>
    <property type="match status" value="1"/>
</dbReference>
<dbReference type="RefSeq" id="WP_075193192.1">
    <property type="nucleotide sequence ID" value="NZ_CP187979.1"/>
</dbReference>
<evidence type="ECO:0000313" key="5">
    <source>
        <dbReference type="EMBL" id="PUX14793.1"/>
    </source>
</evidence>
<dbReference type="AlphaFoldDB" id="A0A2T7ATK4"/>
<dbReference type="PROSITE" id="PS51186">
    <property type="entry name" value="GNAT"/>
    <property type="match status" value="1"/>
</dbReference>
<dbReference type="GO" id="GO:0016747">
    <property type="term" value="F:acyltransferase activity, transferring groups other than amino-acyl groups"/>
    <property type="evidence" value="ECO:0007669"/>
    <property type="project" value="InterPro"/>
</dbReference>
<evidence type="ECO:0000259" key="3">
    <source>
        <dbReference type="PROSITE" id="PS51186"/>
    </source>
</evidence>
<evidence type="ECO:0000313" key="4">
    <source>
        <dbReference type="EMBL" id="KAB0885713.1"/>
    </source>
</evidence>
<dbReference type="EMBL" id="MSAE01000019">
    <property type="protein sequence ID" value="PUX14793.1"/>
    <property type="molecule type" value="Genomic_DNA"/>
</dbReference>
<dbReference type="OrthoDB" id="9803233at2"/>
<dbReference type="InterPro" id="IPR050832">
    <property type="entry name" value="Bact_Acetyltransf"/>
</dbReference>
<dbReference type="PANTHER" id="PTHR43877">
    <property type="entry name" value="AMINOALKYLPHOSPHONATE N-ACETYLTRANSFERASE-RELATED-RELATED"/>
    <property type="match status" value="1"/>
</dbReference>
<protein>
    <submittedName>
        <fullName evidence="4 5">N-acetyltransferase</fullName>
    </submittedName>
</protein>
<keyword evidence="2" id="KW-0012">Acyltransferase</keyword>
<evidence type="ECO:0000313" key="6">
    <source>
        <dbReference type="Proteomes" id="UP000244378"/>
    </source>
</evidence>
<evidence type="ECO:0000313" key="7">
    <source>
        <dbReference type="Proteomes" id="UP000469927"/>
    </source>
</evidence>
<proteinExistence type="predicted"/>
<dbReference type="InterPro" id="IPR000182">
    <property type="entry name" value="GNAT_dom"/>
</dbReference>
<reference evidence="4 7" key="2">
    <citation type="submission" date="2019-08" db="EMBL/GenBank/DDBJ databases">
        <title>Prevalence, distribution, and phylogeny of type two toxin-antitoxin genes possessed by Cronobacter species where C. sakazakii homologs follow sequence type lineages.</title>
        <authorList>
            <person name="Finkelstein S."/>
            <person name="Negrete F."/>
            <person name="Jang H."/>
            <person name="Gopinath G.R."/>
            <person name="Tall B.D."/>
        </authorList>
    </citation>
    <scope>NUCLEOTIDE SEQUENCE [LARGE SCALE GENOMIC DNA]</scope>
    <source>
        <strain evidence="4 7">MOD1_GK1257</strain>
    </source>
</reference>
<feature type="domain" description="N-acetyltransferase" evidence="3">
    <location>
        <begin position="6"/>
        <end position="152"/>
    </location>
</feature>
<name>A0A2T7ATK4_9ENTR</name>
<organism evidence="5 6">
    <name type="scientific">Cronobacter muytjensii</name>
    <dbReference type="NCBI Taxonomy" id="413501"/>
    <lineage>
        <taxon>Bacteria</taxon>
        <taxon>Pseudomonadati</taxon>
        <taxon>Pseudomonadota</taxon>
        <taxon>Gammaproteobacteria</taxon>
        <taxon>Enterobacterales</taxon>
        <taxon>Enterobacteriaceae</taxon>
        <taxon>Cronobacter</taxon>
    </lineage>
</organism>
<dbReference type="InterPro" id="IPR016181">
    <property type="entry name" value="Acyl_CoA_acyltransferase"/>
</dbReference>
<dbReference type="CDD" id="cd04301">
    <property type="entry name" value="NAT_SF"/>
    <property type="match status" value="1"/>
</dbReference>
<dbReference type="SUPFAM" id="SSF55729">
    <property type="entry name" value="Acyl-CoA N-acyltransferases (Nat)"/>
    <property type="match status" value="1"/>
</dbReference>
<dbReference type="Proteomes" id="UP000244378">
    <property type="component" value="Unassembled WGS sequence"/>
</dbReference>
<dbReference type="Proteomes" id="UP000469927">
    <property type="component" value="Unassembled WGS sequence"/>
</dbReference>
<sequence>MPDYLIEPSDPTHPDAIPLLAALSETLAALTGSSGRQSFDNEDVRVEGATFLLARNADGAAIGCVACRPLRPGVAEIKRLFALPDNPGAGSQLLSAAERFAREFGYQQAWLETRRTNPRAVEFYLRRGYQIIDNYGRYAGQEDAVCFARPLQEEAPPHAERP</sequence>
<gene>
    <name evidence="5" type="ORF">AUN14_10540</name>
    <name evidence="4" type="ORF">FZI19_02290</name>
</gene>
<keyword evidence="1 5" id="KW-0808">Transferase</keyword>
<reference evidence="5 6" key="1">
    <citation type="submission" date="2016-12" db="EMBL/GenBank/DDBJ databases">
        <title>Analysis of the Molecular Diversity Among Cronobacter Species Isolated from Filth Flies Using a Pan Genomic DNA Microarray.</title>
        <authorList>
            <person name="Pava-Ripoll M."/>
            <person name="Tall B."/>
            <person name="Farber J."/>
            <person name="Fanning S."/>
            <person name="Lehner A."/>
            <person name="Stephan R."/>
            <person name="Pagotto F."/>
            <person name="Iverson C."/>
            <person name="Ziobro G."/>
            <person name="Miller A."/>
            <person name="Pearson R."/>
            <person name="Yan Q."/>
            <person name="Kim M."/>
            <person name="Jeong S."/>
            <person name="Park J."/>
            <person name="Jun S."/>
            <person name="Choi H."/>
            <person name="Chung T."/>
            <person name="Yoo Y."/>
            <person name="Park E."/>
            <person name="Hwang S."/>
            <person name="Lee B."/>
            <person name="Sathyamoorthy V."/>
            <person name="Carter L."/>
            <person name="Mammel M."/>
            <person name="Jackson S."/>
            <person name="Kothary M."/>
            <person name="Patel I."/>
            <person name="Grim C."/>
            <person name="Gopinath G."/>
            <person name="Gangiredla J."/>
            <person name="Chase H."/>
        </authorList>
    </citation>
    <scope>NUCLEOTIDE SEQUENCE [LARGE SCALE GENOMIC DNA]</scope>
    <source>
        <strain evidence="5 6">MOD1-Md1s</strain>
    </source>
</reference>
<dbReference type="Gene3D" id="3.40.630.30">
    <property type="match status" value="1"/>
</dbReference>
<evidence type="ECO:0000256" key="1">
    <source>
        <dbReference type="ARBA" id="ARBA00022679"/>
    </source>
</evidence>